<dbReference type="InterPro" id="IPR002413">
    <property type="entry name" value="V5_allergen-like"/>
</dbReference>
<organism evidence="5 6">
    <name type="scientific">Riccia fluitans</name>
    <dbReference type="NCBI Taxonomy" id="41844"/>
    <lineage>
        <taxon>Eukaryota</taxon>
        <taxon>Viridiplantae</taxon>
        <taxon>Streptophyta</taxon>
        <taxon>Embryophyta</taxon>
        <taxon>Marchantiophyta</taxon>
        <taxon>Marchantiopsida</taxon>
        <taxon>Marchantiidae</taxon>
        <taxon>Marchantiales</taxon>
        <taxon>Ricciaceae</taxon>
        <taxon>Riccia</taxon>
    </lineage>
</organism>
<dbReference type="SMART" id="SM00198">
    <property type="entry name" value="SCP"/>
    <property type="match status" value="1"/>
</dbReference>
<protein>
    <recommendedName>
        <fullName evidence="4">SCP domain-containing protein</fullName>
    </recommendedName>
</protein>
<dbReference type="PROSITE" id="PS01010">
    <property type="entry name" value="CRISP_2"/>
    <property type="match status" value="1"/>
</dbReference>
<dbReference type="PRINTS" id="PR00837">
    <property type="entry name" value="V5TPXLIKE"/>
</dbReference>
<dbReference type="AlphaFoldDB" id="A0ABD1YGN6"/>
<evidence type="ECO:0000256" key="1">
    <source>
        <dbReference type="ARBA" id="ARBA00003143"/>
    </source>
</evidence>
<feature type="chain" id="PRO_5044793313" description="SCP domain-containing protein" evidence="3">
    <location>
        <begin position="27"/>
        <end position="200"/>
    </location>
</feature>
<comment type="caution">
    <text evidence="5">The sequence shown here is derived from an EMBL/GenBank/DDBJ whole genome shotgun (WGS) entry which is preliminary data.</text>
</comment>
<keyword evidence="2" id="KW-0611">Plant defense</keyword>
<comment type="function">
    <text evidence="1">Probably involved in the defense reaction of plants against pathogens.</text>
</comment>
<evidence type="ECO:0000256" key="3">
    <source>
        <dbReference type="SAM" id="SignalP"/>
    </source>
</evidence>
<dbReference type="InterPro" id="IPR018244">
    <property type="entry name" value="Allrgn_V5/Tpx1_CS"/>
</dbReference>
<feature type="signal peptide" evidence="3">
    <location>
        <begin position="1"/>
        <end position="26"/>
    </location>
</feature>
<dbReference type="PRINTS" id="PR00838">
    <property type="entry name" value="V5ALLERGEN"/>
</dbReference>
<sequence length="200" mass="22021">MDPRHLSVGLGVFLLLSAFTSSPCGARELENDVLEMVSENKPQHLEEVGEARYFGNDESLGDEASDYVTPHNNARRAVGANIPDLSWDTTLVNYARNWANTRANAGCNLVHSGGKYGENIYWSSWQSVPGDAVTSWVNEKSDYNYNSNTCAANKVCGHYTQVVWRNTIRVGCGSARCSDGGKFVVCSYDPPGNWVGERPY</sequence>
<reference evidence="5 6" key="1">
    <citation type="submission" date="2024-09" db="EMBL/GenBank/DDBJ databases">
        <title>Chromosome-scale assembly of Riccia fluitans.</title>
        <authorList>
            <person name="Paukszto L."/>
            <person name="Sawicki J."/>
            <person name="Karawczyk K."/>
            <person name="Piernik-Szablinska J."/>
            <person name="Szczecinska M."/>
            <person name="Mazdziarz M."/>
        </authorList>
    </citation>
    <scope>NUCLEOTIDE SEQUENCE [LARGE SCALE GENOMIC DNA]</scope>
    <source>
        <strain evidence="5">Rf_01</strain>
        <tissue evidence="5">Aerial parts of the thallus</tissue>
    </source>
</reference>
<name>A0ABD1YGN6_9MARC</name>
<evidence type="ECO:0000259" key="4">
    <source>
        <dbReference type="SMART" id="SM00198"/>
    </source>
</evidence>
<gene>
    <name evidence="5" type="ORF">R1flu_013343</name>
</gene>
<feature type="domain" description="SCP" evidence="4">
    <location>
        <begin position="62"/>
        <end position="196"/>
    </location>
</feature>
<dbReference type="InterPro" id="IPR035940">
    <property type="entry name" value="CAP_sf"/>
</dbReference>
<keyword evidence="3" id="KW-0732">Signal</keyword>
<dbReference type="CDD" id="cd05381">
    <property type="entry name" value="CAP_PR-1"/>
    <property type="match status" value="1"/>
</dbReference>
<dbReference type="InterPro" id="IPR001283">
    <property type="entry name" value="CRISP-related"/>
</dbReference>
<dbReference type="FunFam" id="3.40.33.10:FF:000004">
    <property type="entry name" value="CAP, cysteine-rich secretory protein, antigen 5"/>
    <property type="match status" value="1"/>
</dbReference>
<dbReference type="InterPro" id="IPR014044">
    <property type="entry name" value="CAP_dom"/>
</dbReference>
<keyword evidence="2" id="KW-0568">Pathogenesis-related protein</keyword>
<dbReference type="Gene3D" id="3.40.33.10">
    <property type="entry name" value="CAP"/>
    <property type="match status" value="1"/>
</dbReference>
<dbReference type="Pfam" id="PF00188">
    <property type="entry name" value="CAP"/>
    <property type="match status" value="1"/>
</dbReference>
<evidence type="ECO:0000313" key="5">
    <source>
        <dbReference type="EMBL" id="KAL2628657.1"/>
    </source>
</evidence>
<dbReference type="SUPFAM" id="SSF55797">
    <property type="entry name" value="PR-1-like"/>
    <property type="match status" value="1"/>
</dbReference>
<accession>A0ABD1YGN6</accession>
<dbReference type="PANTHER" id="PTHR10334">
    <property type="entry name" value="CYSTEINE-RICH SECRETORY PROTEIN-RELATED"/>
    <property type="match status" value="1"/>
</dbReference>
<dbReference type="Proteomes" id="UP001605036">
    <property type="component" value="Unassembled WGS sequence"/>
</dbReference>
<evidence type="ECO:0000256" key="2">
    <source>
        <dbReference type="ARBA" id="ARBA00023265"/>
    </source>
</evidence>
<dbReference type="PROSITE" id="PS01009">
    <property type="entry name" value="CRISP_1"/>
    <property type="match status" value="1"/>
</dbReference>
<proteinExistence type="predicted"/>
<dbReference type="EMBL" id="JBHFFA010000004">
    <property type="protein sequence ID" value="KAL2628657.1"/>
    <property type="molecule type" value="Genomic_DNA"/>
</dbReference>
<evidence type="ECO:0000313" key="6">
    <source>
        <dbReference type="Proteomes" id="UP001605036"/>
    </source>
</evidence>
<keyword evidence="6" id="KW-1185">Reference proteome</keyword>